<feature type="region of interest" description="Disordered" evidence="2">
    <location>
        <begin position="296"/>
        <end position="333"/>
    </location>
</feature>
<reference evidence="3 4" key="1">
    <citation type="journal article" date="2007" name="Science">
        <title>Sea anemone genome reveals ancestral eumetazoan gene repertoire and genomic organization.</title>
        <authorList>
            <person name="Putnam N.H."/>
            <person name="Srivastava M."/>
            <person name="Hellsten U."/>
            <person name="Dirks B."/>
            <person name="Chapman J."/>
            <person name="Salamov A."/>
            <person name="Terry A."/>
            <person name="Shapiro H."/>
            <person name="Lindquist E."/>
            <person name="Kapitonov V.V."/>
            <person name="Jurka J."/>
            <person name="Genikhovich G."/>
            <person name="Grigoriev I.V."/>
            <person name="Lucas S.M."/>
            <person name="Steele R.E."/>
            <person name="Finnerty J.R."/>
            <person name="Technau U."/>
            <person name="Martindale M.Q."/>
            <person name="Rokhsar D.S."/>
        </authorList>
    </citation>
    <scope>NUCLEOTIDE SEQUENCE [LARGE SCALE GENOMIC DNA]</scope>
    <source>
        <strain evidence="4">CH2 X CH6</strain>
    </source>
</reference>
<dbReference type="PhylomeDB" id="A7T4P0"/>
<dbReference type="PANTHER" id="PTHR46725:SF1">
    <property type="entry name" value="COILED-COIL DOMAIN-CONTAINING PROTEIN 57"/>
    <property type="match status" value="1"/>
</dbReference>
<sequence length="448" mass="52453">MQEHQQELNQFRLNKEWEVKRERDELEGFKRELQHQLRYSTVEKIIQSLHSLKDQRSFWVKMLTKELEILRAHEEKTRSELQSTEGNASELEKKLKQKEWELQDERNMHSAKQSDLELQIGQLKASMTKMQEIFQHKQAELDRYARQKEAGLLSAKRLQRSISELNEKLSYQATGFSRSSVAKDLELEALRQQDEKLRADLIQRTEDVERYKKELSLAAERESGLERSKAQLEFDWQRRCDDAERNAYTRQEELIKNLTRTKNEAVAISKERERELQQREDLIRILTETRDQAHATLQRHGLSIPSHLPSKERPGGTAESDPNVTSLQEQNRNLRDVIRQMRREMEGLNEQLATRPPSVMEPARPEGNDESVPLTPEYVKSLESEIRELKSKNRALSQRLEELPLTYKPPPSKESNLRGIIGPTGHQLEVTEQAEDLSRNLTLTCHAI</sequence>
<dbReference type="HOGENOM" id="CLU_611536_0_0_1"/>
<gene>
    <name evidence="3" type="ORF">NEMVEDRAFT_v1g222292</name>
</gene>
<evidence type="ECO:0000313" key="4">
    <source>
        <dbReference type="Proteomes" id="UP000001593"/>
    </source>
</evidence>
<dbReference type="STRING" id="45351.A7T4P0"/>
<accession>A7T4P0</accession>
<organism evidence="3 4">
    <name type="scientific">Nematostella vectensis</name>
    <name type="common">Starlet sea anemone</name>
    <dbReference type="NCBI Taxonomy" id="45351"/>
    <lineage>
        <taxon>Eukaryota</taxon>
        <taxon>Metazoa</taxon>
        <taxon>Cnidaria</taxon>
        <taxon>Anthozoa</taxon>
        <taxon>Hexacorallia</taxon>
        <taxon>Actiniaria</taxon>
        <taxon>Edwardsiidae</taxon>
        <taxon>Nematostella</taxon>
    </lineage>
</organism>
<feature type="compositionally biased region" description="Polar residues" evidence="2">
    <location>
        <begin position="320"/>
        <end position="331"/>
    </location>
</feature>
<dbReference type="InterPro" id="IPR042481">
    <property type="entry name" value="CCDC57"/>
</dbReference>
<protein>
    <recommendedName>
        <fullName evidence="5">Coiled-coil domain-containing protein 57</fullName>
    </recommendedName>
</protein>
<dbReference type="Proteomes" id="UP000001593">
    <property type="component" value="Unassembled WGS sequence"/>
</dbReference>
<proteinExistence type="predicted"/>
<dbReference type="AlphaFoldDB" id="A7T4P0"/>
<dbReference type="eggNOG" id="ENOG502QSW3">
    <property type="taxonomic scope" value="Eukaryota"/>
</dbReference>
<dbReference type="InParanoid" id="A7T4P0"/>
<evidence type="ECO:0000256" key="1">
    <source>
        <dbReference type="SAM" id="Coils"/>
    </source>
</evidence>
<feature type="coiled-coil region" evidence="1">
    <location>
        <begin position="74"/>
        <end position="108"/>
    </location>
</feature>
<evidence type="ECO:0000313" key="3">
    <source>
        <dbReference type="EMBL" id="EDO29072.1"/>
    </source>
</evidence>
<name>A7T4P0_NEMVE</name>
<evidence type="ECO:0000256" key="2">
    <source>
        <dbReference type="SAM" id="MobiDB-lite"/>
    </source>
</evidence>
<keyword evidence="1" id="KW-0175">Coiled coil</keyword>
<dbReference type="PANTHER" id="PTHR46725">
    <property type="entry name" value="COILED-COIL DOMAIN-CONTAINING PROTEIN 57"/>
    <property type="match status" value="1"/>
</dbReference>
<dbReference type="EMBL" id="DS470922">
    <property type="protein sequence ID" value="EDO29072.1"/>
    <property type="molecule type" value="Genomic_DNA"/>
</dbReference>
<feature type="region of interest" description="Disordered" evidence="2">
    <location>
        <begin position="350"/>
        <end position="374"/>
    </location>
</feature>
<keyword evidence="4" id="KW-1185">Reference proteome</keyword>
<evidence type="ECO:0008006" key="5">
    <source>
        <dbReference type="Google" id="ProtNLM"/>
    </source>
</evidence>